<organism evidence="3 4">
    <name type="scientific">Dentiscutata erythropus</name>
    <dbReference type="NCBI Taxonomy" id="1348616"/>
    <lineage>
        <taxon>Eukaryota</taxon>
        <taxon>Fungi</taxon>
        <taxon>Fungi incertae sedis</taxon>
        <taxon>Mucoromycota</taxon>
        <taxon>Glomeromycotina</taxon>
        <taxon>Glomeromycetes</taxon>
        <taxon>Diversisporales</taxon>
        <taxon>Gigasporaceae</taxon>
        <taxon>Dentiscutata</taxon>
    </lineage>
</organism>
<proteinExistence type="predicted"/>
<dbReference type="InterPro" id="IPR014756">
    <property type="entry name" value="Ig_E-set"/>
</dbReference>
<dbReference type="GO" id="GO:0005829">
    <property type="term" value="C:cytosol"/>
    <property type="evidence" value="ECO:0007669"/>
    <property type="project" value="TreeGrafter"/>
</dbReference>
<feature type="non-terminal residue" evidence="3">
    <location>
        <position position="382"/>
    </location>
</feature>
<dbReference type="Pfam" id="PF00339">
    <property type="entry name" value="Arrestin_N"/>
    <property type="match status" value="1"/>
</dbReference>
<feature type="domain" description="Arrestin C-terminal-like" evidence="2">
    <location>
        <begin position="261"/>
        <end position="335"/>
    </location>
</feature>
<evidence type="ECO:0000313" key="4">
    <source>
        <dbReference type="Proteomes" id="UP000789405"/>
    </source>
</evidence>
<dbReference type="GO" id="GO:0005886">
    <property type="term" value="C:plasma membrane"/>
    <property type="evidence" value="ECO:0007669"/>
    <property type="project" value="TreeGrafter"/>
</dbReference>
<dbReference type="SUPFAM" id="SSF81296">
    <property type="entry name" value="E set domains"/>
    <property type="match status" value="1"/>
</dbReference>
<dbReference type="OrthoDB" id="2333384at2759"/>
<gene>
    <name evidence="3" type="ORF">DERYTH_LOCUS10261</name>
</gene>
<protein>
    <submittedName>
        <fullName evidence="3">9088_t:CDS:1</fullName>
    </submittedName>
</protein>
<name>A0A9N9H2U4_9GLOM</name>
<evidence type="ECO:0000259" key="2">
    <source>
        <dbReference type="Pfam" id="PF02752"/>
    </source>
</evidence>
<dbReference type="EMBL" id="CAJVPY010005902">
    <property type="protein sequence ID" value="CAG8652561.1"/>
    <property type="molecule type" value="Genomic_DNA"/>
</dbReference>
<comment type="caution">
    <text evidence="3">The sequence shown here is derived from an EMBL/GenBank/DDBJ whole genome shotgun (WGS) entry which is preliminary data.</text>
</comment>
<dbReference type="InterPro" id="IPR011022">
    <property type="entry name" value="Arrestin_C-like"/>
</dbReference>
<dbReference type="Pfam" id="PF02752">
    <property type="entry name" value="Arrestin_C"/>
    <property type="match status" value="1"/>
</dbReference>
<accession>A0A9N9H2U4</accession>
<feature type="domain" description="Arrestin-like N-terminal" evidence="1">
    <location>
        <begin position="110"/>
        <end position="237"/>
    </location>
</feature>
<evidence type="ECO:0000313" key="3">
    <source>
        <dbReference type="EMBL" id="CAG8652561.1"/>
    </source>
</evidence>
<dbReference type="Gene3D" id="2.60.40.640">
    <property type="match status" value="1"/>
</dbReference>
<reference evidence="3" key="1">
    <citation type="submission" date="2021-06" db="EMBL/GenBank/DDBJ databases">
        <authorList>
            <person name="Kallberg Y."/>
            <person name="Tangrot J."/>
            <person name="Rosling A."/>
        </authorList>
    </citation>
    <scope>NUCLEOTIDE SEQUENCE</scope>
    <source>
        <strain evidence="3">MA453B</strain>
    </source>
</reference>
<dbReference type="GO" id="GO:0030674">
    <property type="term" value="F:protein-macromolecule adaptor activity"/>
    <property type="evidence" value="ECO:0007669"/>
    <property type="project" value="TreeGrafter"/>
</dbReference>
<keyword evidence="4" id="KW-1185">Reference proteome</keyword>
<sequence>PLILTFLGSKNNITSIAINLITAILRHCYVITHHKISAAIVNAIVNHGNKNIDSCMTITGYHEVTKQLLISQVFKLRKMFPQFSNNLQIGLLESTLFLRGSPEESLGSFLRGDLILNLSKPMEIKKIEMKFVGNLRAYWTDSNKSYSENLINHIWSFLEPTISSSATNRVSKSRIRLFSIISGSQSHLIPAGVYTFPFELYLSGSLPETVNTKFGSINYKLTATATRPRFLFDLNTTLPVKIIRTISDQSQGVGVAICKEWKNKFRYEITMPNKAIRMGMPIEIDIRVFPHIKKLQVIDVEILLIETTTYKVEGQKRFESKTVANCKYIKFEQIKKKDDENNHCVVCKENRNENVESFYYTKNISFQTYKSSNKMHCSCATS</sequence>
<dbReference type="PANTHER" id="PTHR11188:SF17">
    <property type="entry name" value="FI21816P1"/>
    <property type="match status" value="1"/>
</dbReference>
<dbReference type="PANTHER" id="PTHR11188">
    <property type="entry name" value="ARRESTIN DOMAIN CONTAINING PROTEIN"/>
    <property type="match status" value="1"/>
</dbReference>
<dbReference type="GO" id="GO:0031625">
    <property type="term" value="F:ubiquitin protein ligase binding"/>
    <property type="evidence" value="ECO:0007669"/>
    <property type="project" value="TreeGrafter"/>
</dbReference>
<evidence type="ECO:0000259" key="1">
    <source>
        <dbReference type="Pfam" id="PF00339"/>
    </source>
</evidence>
<dbReference type="GO" id="GO:0070086">
    <property type="term" value="P:ubiquitin-dependent endocytosis"/>
    <property type="evidence" value="ECO:0007669"/>
    <property type="project" value="TreeGrafter"/>
</dbReference>
<dbReference type="InterPro" id="IPR050357">
    <property type="entry name" value="Arrestin_domain-protein"/>
</dbReference>
<dbReference type="AlphaFoldDB" id="A0A9N9H2U4"/>
<dbReference type="InterPro" id="IPR011021">
    <property type="entry name" value="Arrestin-like_N"/>
</dbReference>
<dbReference type="Proteomes" id="UP000789405">
    <property type="component" value="Unassembled WGS sequence"/>
</dbReference>
<dbReference type="InterPro" id="IPR014752">
    <property type="entry name" value="Arrestin-like_C"/>
</dbReference>